<feature type="transmembrane region" description="Helical" evidence="1">
    <location>
        <begin position="274"/>
        <end position="297"/>
    </location>
</feature>
<accession>A0ABQ2IZ19</accession>
<evidence type="ECO:0000313" key="2">
    <source>
        <dbReference type="EMBL" id="GGN35492.1"/>
    </source>
</evidence>
<sequence length="302" mass="32658">MAAPEPTVTTVDLRTEVPAGWTLAGLSEPKFDGVNYYRVPQADLSSVTFTLDAAQFVELEYQLYSPAQPVTATLRVGDQVIHQRTFAAGRFEPNERAGTFLPAGTHTVSWEYQCEGKPCTAAVSQYWTQVRTVNPTPAQARQMVGLHTERMVLNAPDSPLAIKGTGALQFDGLNFLRRVTDQDVQLSWPEGKLLNASLYVYAPQSFRVTTRVQGQVVDVQQGSKLKGVSPAVSLTRFPEARSLTVTVDCLGTAVTQGCAYVYFPQVSVDTTAPVTVPVLGGAALAVVMGVAALWRLLAPVRV</sequence>
<evidence type="ECO:0000313" key="3">
    <source>
        <dbReference type="Proteomes" id="UP000645517"/>
    </source>
</evidence>
<dbReference type="Proteomes" id="UP000645517">
    <property type="component" value="Unassembled WGS sequence"/>
</dbReference>
<keyword evidence="1" id="KW-0812">Transmembrane</keyword>
<dbReference type="EMBL" id="BMOR01000004">
    <property type="protein sequence ID" value="GGN35492.1"/>
    <property type="molecule type" value="Genomic_DNA"/>
</dbReference>
<name>A0ABQ2IZ19_9DEIO</name>
<gene>
    <name evidence="2" type="ORF">GCM10010842_15340</name>
</gene>
<dbReference type="RefSeq" id="WP_189055590.1">
    <property type="nucleotide sequence ID" value="NZ_BMOR01000004.1"/>
</dbReference>
<organism evidence="2 3">
    <name type="scientific">Deinococcus daejeonensis</name>
    <dbReference type="NCBI Taxonomy" id="1007098"/>
    <lineage>
        <taxon>Bacteria</taxon>
        <taxon>Thermotogati</taxon>
        <taxon>Deinococcota</taxon>
        <taxon>Deinococci</taxon>
        <taxon>Deinococcales</taxon>
        <taxon>Deinococcaceae</taxon>
        <taxon>Deinococcus</taxon>
    </lineage>
</organism>
<evidence type="ECO:0000256" key="1">
    <source>
        <dbReference type="SAM" id="Phobius"/>
    </source>
</evidence>
<proteinExistence type="predicted"/>
<keyword evidence="1" id="KW-0472">Membrane</keyword>
<protein>
    <submittedName>
        <fullName evidence="2">Uncharacterized protein</fullName>
    </submittedName>
</protein>
<keyword evidence="3" id="KW-1185">Reference proteome</keyword>
<reference evidence="3" key="1">
    <citation type="journal article" date="2019" name="Int. J. Syst. Evol. Microbiol.">
        <title>The Global Catalogue of Microorganisms (GCM) 10K type strain sequencing project: providing services to taxonomists for standard genome sequencing and annotation.</title>
        <authorList>
            <consortium name="The Broad Institute Genomics Platform"/>
            <consortium name="The Broad Institute Genome Sequencing Center for Infectious Disease"/>
            <person name="Wu L."/>
            <person name="Ma J."/>
        </authorList>
    </citation>
    <scope>NUCLEOTIDE SEQUENCE [LARGE SCALE GENOMIC DNA]</scope>
    <source>
        <strain evidence="3">JCM 16918</strain>
    </source>
</reference>
<comment type="caution">
    <text evidence="2">The sequence shown here is derived from an EMBL/GenBank/DDBJ whole genome shotgun (WGS) entry which is preliminary data.</text>
</comment>
<keyword evidence="1" id="KW-1133">Transmembrane helix</keyword>